<evidence type="ECO:0000256" key="1">
    <source>
        <dbReference type="ARBA" id="ARBA00004651"/>
    </source>
</evidence>
<evidence type="ECO:0000256" key="7">
    <source>
        <dbReference type="ARBA" id="ARBA00022737"/>
    </source>
</evidence>
<dbReference type="PANTHER" id="PTHR10791:SF30">
    <property type="entry name" value="SUGAR TRANSPORTER SWEET1"/>
    <property type="match status" value="1"/>
</dbReference>
<gene>
    <name evidence="11" type="ORF">Plil01_000881500</name>
</gene>
<dbReference type="InterPro" id="IPR047664">
    <property type="entry name" value="SWEET"/>
</dbReference>
<keyword evidence="12" id="KW-1185">Reference proteome</keyword>
<dbReference type="GO" id="GO:0005886">
    <property type="term" value="C:plasma membrane"/>
    <property type="evidence" value="ECO:0007669"/>
    <property type="project" value="UniProtKB-SubCell"/>
</dbReference>
<dbReference type="Gene3D" id="1.20.1280.290">
    <property type="match status" value="1"/>
</dbReference>
<dbReference type="AlphaFoldDB" id="A0A9W6WY72"/>
<dbReference type="PANTHER" id="PTHR10791">
    <property type="entry name" value="RAG1-ACTIVATING PROTEIN 1"/>
    <property type="match status" value="1"/>
</dbReference>
<evidence type="ECO:0000256" key="5">
    <source>
        <dbReference type="ARBA" id="ARBA00022597"/>
    </source>
</evidence>
<evidence type="ECO:0000256" key="6">
    <source>
        <dbReference type="ARBA" id="ARBA00022692"/>
    </source>
</evidence>
<reference evidence="11" key="1">
    <citation type="submission" date="2023-04" db="EMBL/GenBank/DDBJ databases">
        <title>Phytophthora lilii NBRC 32176.</title>
        <authorList>
            <person name="Ichikawa N."/>
            <person name="Sato H."/>
            <person name="Tonouchi N."/>
        </authorList>
    </citation>
    <scope>NUCLEOTIDE SEQUENCE</scope>
    <source>
        <strain evidence="11">NBRC 32176</strain>
    </source>
</reference>
<comment type="subcellular location">
    <subcellularLocation>
        <location evidence="1">Cell membrane</location>
        <topology evidence="1">Multi-pass membrane protein</topology>
    </subcellularLocation>
</comment>
<feature type="transmembrane region" description="Helical" evidence="10">
    <location>
        <begin position="20"/>
        <end position="40"/>
    </location>
</feature>
<dbReference type="InterPro" id="IPR004316">
    <property type="entry name" value="SWEET_rpt"/>
</dbReference>
<sequence>MISTTYVGVYFKWTKARAYALKAITAAFIANVLGSAYVVLGMTGVTGQPTSQVTLIAGNMMTVACLLPYVAPFETIKTVLKTRSGASIPFGMCLAGATSNLIWTIEGLFTKDMFILFLSAACSALGFVQVTLYLVFRPVKKATDPQVAAAVIPSDGKHILPVKAPGPKLDSAAYTAPVALIPPRCGDKLDSTSSPALVPVCIS</sequence>
<keyword evidence="8 10" id="KW-1133">Transmembrane helix</keyword>
<evidence type="ECO:0000256" key="2">
    <source>
        <dbReference type="ARBA" id="ARBA00007809"/>
    </source>
</evidence>
<dbReference type="Proteomes" id="UP001165083">
    <property type="component" value="Unassembled WGS sequence"/>
</dbReference>
<dbReference type="FunFam" id="1.20.1280.290:FF:000007">
    <property type="entry name" value="Bidirectional sugar transporter SWEET7"/>
    <property type="match status" value="1"/>
</dbReference>
<keyword evidence="6 10" id="KW-0812">Transmembrane</keyword>
<dbReference type="EMBL" id="BSXW01000433">
    <property type="protein sequence ID" value="GMF22198.1"/>
    <property type="molecule type" value="Genomic_DNA"/>
</dbReference>
<keyword evidence="7" id="KW-0677">Repeat</keyword>
<proteinExistence type="inferred from homology"/>
<keyword evidence="4" id="KW-1003">Cell membrane</keyword>
<comment type="caution">
    <text evidence="11">The sequence shown here is derived from an EMBL/GenBank/DDBJ whole genome shotgun (WGS) entry which is preliminary data.</text>
</comment>
<evidence type="ECO:0000256" key="4">
    <source>
        <dbReference type="ARBA" id="ARBA00022475"/>
    </source>
</evidence>
<feature type="transmembrane region" description="Helical" evidence="10">
    <location>
        <begin position="115"/>
        <end position="136"/>
    </location>
</feature>
<keyword evidence="5" id="KW-0762">Sugar transport</keyword>
<keyword evidence="3" id="KW-0813">Transport</keyword>
<keyword evidence="9 10" id="KW-0472">Membrane</keyword>
<evidence type="ECO:0000256" key="8">
    <source>
        <dbReference type="ARBA" id="ARBA00022989"/>
    </source>
</evidence>
<evidence type="ECO:0000313" key="11">
    <source>
        <dbReference type="EMBL" id="GMF22198.1"/>
    </source>
</evidence>
<feature type="transmembrane region" description="Helical" evidence="10">
    <location>
        <begin position="85"/>
        <end position="103"/>
    </location>
</feature>
<feature type="transmembrane region" description="Helical" evidence="10">
    <location>
        <begin position="52"/>
        <end position="73"/>
    </location>
</feature>
<dbReference type="Pfam" id="PF03083">
    <property type="entry name" value="MtN3_slv"/>
    <property type="match status" value="1"/>
</dbReference>
<evidence type="ECO:0000256" key="3">
    <source>
        <dbReference type="ARBA" id="ARBA00022448"/>
    </source>
</evidence>
<name>A0A9W6WY72_9STRA</name>
<evidence type="ECO:0000256" key="10">
    <source>
        <dbReference type="SAM" id="Phobius"/>
    </source>
</evidence>
<evidence type="ECO:0000313" key="12">
    <source>
        <dbReference type="Proteomes" id="UP001165083"/>
    </source>
</evidence>
<organism evidence="11 12">
    <name type="scientific">Phytophthora lilii</name>
    <dbReference type="NCBI Taxonomy" id="2077276"/>
    <lineage>
        <taxon>Eukaryota</taxon>
        <taxon>Sar</taxon>
        <taxon>Stramenopiles</taxon>
        <taxon>Oomycota</taxon>
        <taxon>Peronosporomycetes</taxon>
        <taxon>Peronosporales</taxon>
        <taxon>Peronosporaceae</taxon>
        <taxon>Phytophthora</taxon>
    </lineage>
</organism>
<evidence type="ECO:0000256" key="9">
    <source>
        <dbReference type="ARBA" id="ARBA00023136"/>
    </source>
</evidence>
<accession>A0A9W6WY72</accession>
<comment type="similarity">
    <text evidence="2">Belongs to the SWEET sugar transporter family.</text>
</comment>
<dbReference type="GO" id="GO:0051119">
    <property type="term" value="F:sugar transmembrane transporter activity"/>
    <property type="evidence" value="ECO:0007669"/>
    <property type="project" value="InterPro"/>
</dbReference>
<dbReference type="OrthoDB" id="409725at2759"/>
<protein>
    <submittedName>
        <fullName evidence="11">Unnamed protein product</fullName>
    </submittedName>
</protein>